<dbReference type="GO" id="GO:0045004">
    <property type="term" value="P:DNA replication proofreading"/>
    <property type="evidence" value="ECO:0007669"/>
    <property type="project" value="TreeGrafter"/>
</dbReference>
<accession>F7WZ93</accession>
<keyword evidence="5 19" id="KW-0548">Nucleotidyltransferase</keyword>
<reference evidence="21 22" key="1">
    <citation type="journal article" date="2011" name="Appl. Environ. Microbiol.">
        <title>The genome of Buchnera aphidicola from the aphid Cinara tujafilina provides new clues about the evolutionary history of metabolic losses in bacterial endosymbionts.</title>
        <authorList>
            <person name="Lamelas A."/>
            <person name="Gosalbes M.J."/>
            <person name="Moya A."/>
            <person name="Latorre A."/>
        </authorList>
    </citation>
    <scope>NUCLEOTIDE SEQUENCE [LARGE SCALE GENOMIC DNA]</scope>
    <source>
        <strain evidence="22">Cinara tujafilina</strain>
    </source>
</reference>
<dbReference type="HOGENOM" id="CLU_047806_2_0_6"/>
<dbReference type="STRING" id="261317.BCTU_161"/>
<evidence type="ECO:0000256" key="5">
    <source>
        <dbReference type="ARBA" id="ARBA00022695"/>
    </source>
</evidence>
<keyword evidence="9 19" id="KW-0378">Hydrolase</keyword>
<evidence type="ECO:0000256" key="7">
    <source>
        <dbReference type="ARBA" id="ARBA00022722"/>
    </source>
</evidence>
<organism evidence="21 22">
    <name type="scientific">Buchnera aphidicola</name>
    <name type="common">Cinara tujafilina</name>
    <dbReference type="NCBI Taxonomy" id="261317"/>
    <lineage>
        <taxon>Bacteria</taxon>
        <taxon>Pseudomonadati</taxon>
        <taxon>Pseudomonadota</taxon>
        <taxon>Gammaproteobacteria</taxon>
        <taxon>Enterobacterales</taxon>
        <taxon>Erwiniaceae</taxon>
        <taxon>Buchnera</taxon>
    </lineage>
</organism>
<dbReference type="GO" id="GO:0005829">
    <property type="term" value="C:cytosol"/>
    <property type="evidence" value="ECO:0007669"/>
    <property type="project" value="TreeGrafter"/>
</dbReference>
<proteinExistence type="predicted"/>
<keyword evidence="10 19" id="KW-0269">Exonuclease</keyword>
<dbReference type="PANTHER" id="PTHR30231">
    <property type="entry name" value="DNA POLYMERASE III SUBUNIT EPSILON"/>
    <property type="match status" value="1"/>
</dbReference>
<keyword evidence="4 19" id="KW-0808">Transferase</keyword>
<dbReference type="NCBIfam" id="NF004316">
    <property type="entry name" value="PRK05711.1"/>
    <property type="match status" value="1"/>
</dbReference>
<dbReference type="EMBL" id="CP001817">
    <property type="protein sequence ID" value="AEH39747.1"/>
    <property type="molecule type" value="Genomic_DNA"/>
</dbReference>
<feature type="binding site" evidence="17">
    <location>
        <position position="56"/>
    </location>
    <ligand>
        <name>substrate</name>
    </ligand>
</feature>
<keyword evidence="12 19" id="KW-0239">DNA-directed DNA polymerase</keyword>
<gene>
    <name evidence="19 21" type="primary">dnaQ</name>
    <name evidence="21" type="ORF">BCTU_161</name>
</gene>
<dbReference type="InterPro" id="IPR013520">
    <property type="entry name" value="Ribonucl_H"/>
</dbReference>
<feature type="binding site" evidence="17">
    <location>
        <position position="61"/>
    </location>
    <ligand>
        <name>substrate</name>
    </ligand>
</feature>
<keyword evidence="7 19" id="KW-0540">Nuclease</keyword>
<evidence type="ECO:0000256" key="10">
    <source>
        <dbReference type="ARBA" id="ARBA00022839"/>
    </source>
</evidence>
<feature type="binding site" evidence="18">
    <location>
        <position position="9"/>
    </location>
    <ligand>
        <name>a divalent metal cation</name>
        <dbReference type="ChEBI" id="CHEBI:60240"/>
        <label>1</label>
        <note>catalytic</note>
    </ligand>
</feature>
<dbReference type="InterPro" id="IPR006309">
    <property type="entry name" value="DnaQ_proteo"/>
</dbReference>
<dbReference type="eggNOG" id="COG0847">
    <property type="taxonomic scope" value="Bacteria"/>
</dbReference>
<comment type="catalytic activity">
    <reaction evidence="14 19">
        <text>DNA(n) + a 2'-deoxyribonucleoside 5'-triphosphate = DNA(n+1) + diphosphate</text>
        <dbReference type="Rhea" id="RHEA:22508"/>
        <dbReference type="Rhea" id="RHEA-COMP:17339"/>
        <dbReference type="Rhea" id="RHEA-COMP:17340"/>
        <dbReference type="ChEBI" id="CHEBI:33019"/>
        <dbReference type="ChEBI" id="CHEBI:61560"/>
        <dbReference type="ChEBI" id="CHEBI:173112"/>
        <dbReference type="EC" id="2.7.7.7"/>
    </reaction>
</comment>
<evidence type="ECO:0000256" key="19">
    <source>
        <dbReference type="RuleBase" id="RU364087"/>
    </source>
</evidence>
<dbReference type="Proteomes" id="UP000006811">
    <property type="component" value="Chromosome"/>
</dbReference>
<dbReference type="OrthoDB" id="9804290at2"/>
<feature type="domain" description="Exonuclease" evidence="20">
    <location>
        <begin position="2"/>
        <end position="179"/>
    </location>
</feature>
<dbReference type="GO" id="GO:0003887">
    <property type="term" value="F:DNA-directed DNA polymerase activity"/>
    <property type="evidence" value="ECO:0007669"/>
    <property type="project" value="UniProtKB-KW"/>
</dbReference>
<evidence type="ECO:0000256" key="17">
    <source>
        <dbReference type="PIRSR" id="PIRSR606309-2"/>
    </source>
</evidence>
<evidence type="ECO:0000313" key="21">
    <source>
        <dbReference type="EMBL" id="AEH39747.1"/>
    </source>
</evidence>
<evidence type="ECO:0000256" key="3">
    <source>
        <dbReference type="ARBA" id="ARBA00020352"/>
    </source>
</evidence>
<dbReference type="InterPro" id="IPR036397">
    <property type="entry name" value="RNaseH_sf"/>
</dbReference>
<evidence type="ECO:0000256" key="13">
    <source>
        <dbReference type="ARBA" id="ARBA00023211"/>
    </source>
</evidence>
<dbReference type="Gene3D" id="3.30.420.10">
    <property type="entry name" value="Ribonuclease H-like superfamily/Ribonuclease H"/>
    <property type="match status" value="1"/>
</dbReference>
<comment type="cofactor">
    <cofactor evidence="1 19">
        <name>Mn(2+)</name>
        <dbReference type="ChEBI" id="CHEBI:29035"/>
    </cofactor>
</comment>
<dbReference type="AlphaFoldDB" id="F7WZ93"/>
<feature type="active site" description="Proton acceptor" evidence="16">
    <location>
        <position position="157"/>
    </location>
</feature>
<dbReference type="GO" id="GO:0003677">
    <property type="term" value="F:DNA binding"/>
    <property type="evidence" value="ECO:0007669"/>
    <property type="project" value="InterPro"/>
</dbReference>
<evidence type="ECO:0000259" key="20">
    <source>
        <dbReference type="SMART" id="SM00479"/>
    </source>
</evidence>
<dbReference type="SUPFAM" id="SSF53098">
    <property type="entry name" value="Ribonuclease H-like"/>
    <property type="match status" value="1"/>
</dbReference>
<evidence type="ECO:0000256" key="1">
    <source>
        <dbReference type="ARBA" id="ARBA00001936"/>
    </source>
</evidence>
<evidence type="ECO:0000256" key="12">
    <source>
        <dbReference type="ARBA" id="ARBA00022932"/>
    </source>
</evidence>
<sequence length="236" mass="27771">MRQIVLDIETTGMNQDGLLYLNHRIIEIGMIELINRQVTGNILHYYLKPDCKINEEAYKIHGISESFLKNKPRFKDIFKNLLNFLHNAEIIVHNATFDIGFLDYEFSLLNLKIQKINDFCNILDTLTLARKLFPGKKNSLNALCNRYKIPTKDRSVHGALLDAKLLTKVYRFMTVKQEKIFFSNTPRNIQENYKINSRITGKVNKPMKILYATDIELKLHQKYLVNICNKRTKYLW</sequence>
<dbReference type="SMART" id="SM00479">
    <property type="entry name" value="EXOIII"/>
    <property type="match status" value="1"/>
</dbReference>
<name>F7WZ93_9GAMM</name>
<feature type="binding site" evidence="18">
    <location>
        <position position="162"/>
    </location>
    <ligand>
        <name>a divalent metal cation</name>
        <dbReference type="ChEBI" id="CHEBI:60240"/>
        <label>1</label>
        <note>catalytic</note>
    </ligand>
</feature>
<evidence type="ECO:0000256" key="15">
    <source>
        <dbReference type="ARBA" id="ARBA00065841"/>
    </source>
</evidence>
<feature type="binding site" evidence="17">
    <location>
        <position position="9"/>
    </location>
    <ligand>
        <name>substrate</name>
    </ligand>
</feature>
<dbReference type="PANTHER" id="PTHR30231:SF41">
    <property type="entry name" value="DNA POLYMERASE III SUBUNIT EPSILON"/>
    <property type="match status" value="1"/>
</dbReference>
<keyword evidence="6 19" id="KW-0235">DNA replication</keyword>
<feature type="binding site" evidence="18">
    <location>
        <position position="7"/>
    </location>
    <ligand>
        <name>a divalent metal cation</name>
        <dbReference type="ChEBI" id="CHEBI:60240"/>
        <label>1</label>
        <note>catalytic</note>
    </ligand>
</feature>
<dbReference type="Pfam" id="PF00929">
    <property type="entry name" value="RNase_T"/>
    <property type="match status" value="1"/>
</dbReference>
<evidence type="ECO:0000313" key="22">
    <source>
        <dbReference type="Proteomes" id="UP000006811"/>
    </source>
</evidence>
<evidence type="ECO:0000256" key="9">
    <source>
        <dbReference type="ARBA" id="ARBA00022801"/>
    </source>
</evidence>
<evidence type="ECO:0000256" key="8">
    <source>
        <dbReference type="ARBA" id="ARBA00022723"/>
    </source>
</evidence>
<evidence type="ECO:0000256" key="4">
    <source>
        <dbReference type="ARBA" id="ARBA00022679"/>
    </source>
</evidence>
<dbReference type="InterPro" id="IPR012337">
    <property type="entry name" value="RNaseH-like_sf"/>
</dbReference>
<comment type="cofactor">
    <cofactor evidence="18">
        <name>Mg(2+)</name>
        <dbReference type="ChEBI" id="CHEBI:18420"/>
    </cofactor>
    <cofactor evidence="18">
        <name>Mn(2+)</name>
        <dbReference type="ChEBI" id="CHEBI:29035"/>
    </cofactor>
    <text evidence="18">Binds 2 divalent metal cations. Magnesium or manganese.</text>
</comment>
<dbReference type="InterPro" id="IPR006054">
    <property type="entry name" value="DnaQ"/>
</dbReference>
<evidence type="ECO:0000256" key="11">
    <source>
        <dbReference type="ARBA" id="ARBA00022842"/>
    </source>
</evidence>
<dbReference type="GO" id="GO:0008408">
    <property type="term" value="F:3'-5' exonuclease activity"/>
    <property type="evidence" value="ECO:0007669"/>
    <property type="project" value="TreeGrafter"/>
</dbReference>
<feature type="binding site" evidence="17">
    <location>
        <position position="7"/>
    </location>
    <ligand>
        <name>substrate</name>
    </ligand>
</feature>
<dbReference type="FunFam" id="3.30.420.10:FF:000012">
    <property type="entry name" value="DNA polymerase III subunit epsilon"/>
    <property type="match status" value="1"/>
</dbReference>
<dbReference type="GO" id="GO:0046872">
    <property type="term" value="F:metal ion binding"/>
    <property type="evidence" value="ECO:0007669"/>
    <property type="project" value="UniProtKB-KW"/>
</dbReference>
<protein>
    <recommendedName>
        <fullName evidence="3 19">DNA polymerase III subunit epsilon</fullName>
        <ecNumber evidence="2 19">2.7.7.7</ecNumber>
    </recommendedName>
</protein>
<dbReference type="NCBIfam" id="TIGR01406">
    <property type="entry name" value="dnaQ_proteo"/>
    <property type="match status" value="1"/>
</dbReference>
<dbReference type="KEGG" id="baj:BCTU_161"/>
<comment type="function">
    <text evidence="19">DNA polymerase III is a complex, multichain enzyme responsible for most of the replicative synthesis in bacteria. The epsilon subunit contain the editing function and is a proofreading 3'-5' exonuclease.</text>
</comment>
<keyword evidence="11 18" id="KW-0460">Magnesium</keyword>
<comment type="subunit">
    <text evidence="15">The DNA polymerase holoenzyme is a complex that contains 10 different types of subunits. These subunits are organized into 3 functionally essential subassemblies: the pol III core, the beta sliding clamp processivity factor and the clamp-loading complex. The pol III core (subunits alpha,epsilon and theta) contains the polymerase and the 3'-5' exonuclease proofreading activities. The polymerase is tethered to the template via the sliding clamp processivity factor. The clamp-loading complex assembles the beta processivity factor onto the primer template and plays a central role in the organization and communication at the replication fork. This complex contains delta, delta', psi and chi, and copies of either or both of two different DnaX proteins, gamma and tau. The composition of the holoenzyme is, therefore: (alpha,epsilon,theta)[2]-(gamma/tau)[3]-delta,delta', psi,chi-beta[4].</text>
</comment>
<evidence type="ECO:0000256" key="16">
    <source>
        <dbReference type="PIRSR" id="PIRSR606309-1"/>
    </source>
</evidence>
<evidence type="ECO:0000256" key="14">
    <source>
        <dbReference type="ARBA" id="ARBA00049244"/>
    </source>
</evidence>
<feature type="binding site" evidence="17">
    <location>
        <position position="162"/>
    </location>
    <ligand>
        <name>substrate</name>
    </ligand>
</feature>
<keyword evidence="22" id="KW-1185">Reference proteome</keyword>
<evidence type="ECO:0000256" key="18">
    <source>
        <dbReference type="PIRSR" id="PIRSR606309-3"/>
    </source>
</evidence>
<dbReference type="CDD" id="cd06131">
    <property type="entry name" value="DNA_pol_III_epsilon_Ecoli_like"/>
    <property type="match status" value="1"/>
</dbReference>
<dbReference type="EC" id="2.7.7.7" evidence="2 19"/>
<dbReference type="NCBIfam" id="TIGR00573">
    <property type="entry name" value="dnaq"/>
    <property type="match status" value="1"/>
</dbReference>
<keyword evidence="8 18" id="KW-0479">Metal-binding</keyword>
<evidence type="ECO:0000256" key="6">
    <source>
        <dbReference type="ARBA" id="ARBA00022705"/>
    </source>
</evidence>
<evidence type="ECO:0000256" key="2">
    <source>
        <dbReference type="ARBA" id="ARBA00012417"/>
    </source>
</evidence>
<keyword evidence="13 18" id="KW-0464">Manganese</keyword>